<dbReference type="Proteomes" id="UP001151760">
    <property type="component" value="Unassembled WGS sequence"/>
</dbReference>
<organism evidence="1 2">
    <name type="scientific">Tanacetum coccineum</name>
    <dbReference type="NCBI Taxonomy" id="301880"/>
    <lineage>
        <taxon>Eukaryota</taxon>
        <taxon>Viridiplantae</taxon>
        <taxon>Streptophyta</taxon>
        <taxon>Embryophyta</taxon>
        <taxon>Tracheophyta</taxon>
        <taxon>Spermatophyta</taxon>
        <taxon>Magnoliopsida</taxon>
        <taxon>eudicotyledons</taxon>
        <taxon>Gunneridae</taxon>
        <taxon>Pentapetalae</taxon>
        <taxon>asterids</taxon>
        <taxon>campanulids</taxon>
        <taxon>Asterales</taxon>
        <taxon>Asteraceae</taxon>
        <taxon>Asteroideae</taxon>
        <taxon>Anthemideae</taxon>
        <taxon>Anthemidinae</taxon>
        <taxon>Tanacetum</taxon>
    </lineage>
</organism>
<proteinExistence type="predicted"/>
<reference evidence="1" key="2">
    <citation type="submission" date="2022-01" db="EMBL/GenBank/DDBJ databases">
        <authorList>
            <person name="Yamashiro T."/>
            <person name="Shiraishi A."/>
            <person name="Satake H."/>
            <person name="Nakayama K."/>
        </authorList>
    </citation>
    <scope>NUCLEOTIDE SEQUENCE</scope>
</reference>
<name>A0ABQ5BJP9_9ASTR</name>
<evidence type="ECO:0000313" key="1">
    <source>
        <dbReference type="EMBL" id="GJT13649.1"/>
    </source>
</evidence>
<gene>
    <name evidence="1" type="ORF">Tco_0860691</name>
</gene>
<keyword evidence="2" id="KW-1185">Reference proteome</keyword>
<protein>
    <submittedName>
        <fullName evidence="1">Uncharacterized protein</fullName>
    </submittedName>
</protein>
<comment type="caution">
    <text evidence="1">The sequence shown here is derived from an EMBL/GenBank/DDBJ whole genome shotgun (WGS) entry which is preliminary data.</text>
</comment>
<evidence type="ECO:0000313" key="2">
    <source>
        <dbReference type="Proteomes" id="UP001151760"/>
    </source>
</evidence>
<reference evidence="1" key="1">
    <citation type="journal article" date="2022" name="Int. J. Mol. Sci.">
        <title>Draft Genome of Tanacetum Coccineum: Genomic Comparison of Closely Related Tanacetum-Family Plants.</title>
        <authorList>
            <person name="Yamashiro T."/>
            <person name="Shiraishi A."/>
            <person name="Nakayama K."/>
            <person name="Satake H."/>
        </authorList>
    </citation>
    <scope>NUCLEOTIDE SEQUENCE</scope>
</reference>
<dbReference type="EMBL" id="BQNB010013246">
    <property type="protein sequence ID" value="GJT13649.1"/>
    <property type="molecule type" value="Genomic_DNA"/>
</dbReference>
<accession>A0ABQ5BJP9</accession>
<sequence>MVASGGVESRVRESDGGDRIDREMGRIFGVGRKSSPEKFSGGCGGGRRLLDIWEGEERVMGMLTFKNLTPTRMTLFVKVRKKFDFIYVKEFAKKVEGQYVGVVESKEYRRSGVELRSDETKSMMCGSSTGYAQDDIDIIDVDDYWINRKGSV</sequence>